<name>A0A5S6QYQ9_TRIMR</name>
<evidence type="ECO:0000256" key="5">
    <source>
        <dbReference type="ARBA" id="ARBA00023015"/>
    </source>
</evidence>
<evidence type="ECO:0000256" key="4">
    <source>
        <dbReference type="ARBA" id="ARBA00022833"/>
    </source>
</evidence>
<evidence type="ECO:0000256" key="6">
    <source>
        <dbReference type="ARBA" id="ARBA00023125"/>
    </source>
</evidence>
<evidence type="ECO:0000313" key="12">
    <source>
        <dbReference type="Proteomes" id="UP000046395"/>
    </source>
</evidence>
<dbReference type="Pfam" id="PF00104">
    <property type="entry name" value="Hormone_recep"/>
    <property type="match status" value="1"/>
</dbReference>
<evidence type="ECO:0000256" key="7">
    <source>
        <dbReference type="ARBA" id="ARBA00023163"/>
    </source>
</evidence>
<reference evidence="12" key="2">
    <citation type="submission" date="2014-03" db="EMBL/GenBank/DDBJ databases">
        <title>The whipworm genome and dual-species transcriptomics of an intimate host-pathogen interaction.</title>
        <authorList>
            <person name="Foth B.J."/>
            <person name="Tsai I.J."/>
            <person name="Reid A.J."/>
            <person name="Bancroft A.J."/>
            <person name="Nichol S."/>
            <person name="Tracey A."/>
            <person name="Holroyd N."/>
            <person name="Cotton J.A."/>
            <person name="Stanley E.J."/>
            <person name="Zarowiecki M."/>
            <person name="Liu J.Z."/>
            <person name="Huckvale T."/>
            <person name="Cooper P.J."/>
            <person name="Grencis R.K."/>
            <person name="Berriman M."/>
        </authorList>
    </citation>
    <scope>NUCLEOTIDE SEQUENCE [LARGE SCALE GENOMIC DNA]</scope>
    <source>
        <strain evidence="12">Edinburgh</strain>
    </source>
</reference>
<comment type="subcellular location">
    <subcellularLocation>
        <location evidence="1">Nucleus</location>
    </subcellularLocation>
</comment>
<keyword evidence="4" id="KW-0862">Zinc</keyword>
<dbReference type="PANTHER" id="PTHR24083">
    <property type="entry name" value="NUCLEAR HORMONE RECEPTOR"/>
    <property type="match status" value="1"/>
</dbReference>
<dbReference type="GO" id="GO:0003700">
    <property type="term" value="F:DNA-binding transcription factor activity"/>
    <property type="evidence" value="ECO:0007669"/>
    <property type="project" value="InterPro"/>
</dbReference>
<evidence type="ECO:0000256" key="9">
    <source>
        <dbReference type="ARBA" id="ARBA00023242"/>
    </source>
</evidence>
<dbReference type="Proteomes" id="UP000046395">
    <property type="component" value="Unassembled WGS sequence"/>
</dbReference>
<dbReference type="PROSITE" id="PS51030">
    <property type="entry name" value="NUCLEAR_REC_DBD_2"/>
    <property type="match status" value="1"/>
</dbReference>
<reference evidence="12" key="1">
    <citation type="submission" date="2013-11" db="EMBL/GenBank/DDBJ databases">
        <authorList>
            <person name="Aslett M."/>
        </authorList>
    </citation>
    <scope>NUCLEOTIDE SEQUENCE [LARGE SCALE GENOMIC DNA]</scope>
    <source>
        <strain evidence="12">Edinburgh</strain>
    </source>
</reference>
<feature type="domain" description="NR LBD" evidence="11">
    <location>
        <begin position="166"/>
        <end position="437"/>
    </location>
</feature>
<evidence type="ECO:0000256" key="2">
    <source>
        <dbReference type="ARBA" id="ARBA00022723"/>
    </source>
</evidence>
<evidence type="ECO:0000256" key="8">
    <source>
        <dbReference type="ARBA" id="ARBA00023170"/>
    </source>
</evidence>
<dbReference type="PRINTS" id="PR00047">
    <property type="entry name" value="STROIDFINGER"/>
</dbReference>
<dbReference type="SUPFAM" id="SSF48508">
    <property type="entry name" value="Nuclear receptor ligand-binding domain"/>
    <property type="match status" value="1"/>
</dbReference>
<dbReference type="CDD" id="cd07164">
    <property type="entry name" value="NR_DBD_PNR_like_1"/>
    <property type="match status" value="1"/>
</dbReference>
<dbReference type="InterPro" id="IPR000536">
    <property type="entry name" value="Nucl_hrmn_rcpt_lig-bd"/>
</dbReference>
<keyword evidence="2" id="KW-0479">Metal-binding</keyword>
<dbReference type="WBParaSite" id="TMUE_3000012521.2">
    <property type="protein sequence ID" value="TMUE_3000012521.2"/>
    <property type="gene ID" value="WBGene00285379"/>
</dbReference>
<dbReference type="GO" id="GO:0008270">
    <property type="term" value="F:zinc ion binding"/>
    <property type="evidence" value="ECO:0007669"/>
    <property type="project" value="UniProtKB-KW"/>
</dbReference>
<sequence>MDTKGALLVCKVCGDKASGKHYGAPSCDGCRGFFKRSIRRKLDYQCKAGGRCVVDVVRRNQCQACRFSKCLKANMNRDAVQSERPSRERAKSTASSHRDLFTVSQLLQSDQSGNDRSLGSASVRWNAMGPSSLLNGDLRAKYWSSLGFPLCSSGGLSSLANSETHADSYLLSRYRSLHQLFPLEPLLARMPVQGAPVDMAKEGFRPDVQSGGPIATSMFVGLSRQLLPQDEQLTSDEVGSAESTFDTVISILKVWLRHVIPFWHLNHKERRQLLLRCWHEMFLLIAIHRRWALSALRRYRCSANAADEQSSSIPPVDTEEVLILEQLVSMVEACHLLPEELSCLLALLLFKPAKSLISLPLVQFTHEQATILLSEIIARLFDNGQSGALQVSVRLRFAKLVMIVPSLSVVTNRTVLSLFKTRHIHPVFHVVDQLLAI</sequence>
<dbReference type="GO" id="GO:0043565">
    <property type="term" value="F:sequence-specific DNA binding"/>
    <property type="evidence" value="ECO:0007669"/>
    <property type="project" value="InterPro"/>
</dbReference>
<dbReference type="InterPro" id="IPR050274">
    <property type="entry name" value="Nuclear_hormone_rcpt_NR2"/>
</dbReference>
<accession>A0A5S6QYQ9</accession>
<dbReference type="AlphaFoldDB" id="A0A5S6QYQ9"/>
<dbReference type="Gene3D" id="3.30.50.10">
    <property type="entry name" value="Erythroid Transcription Factor GATA-1, subunit A"/>
    <property type="match status" value="1"/>
</dbReference>
<dbReference type="InterPro" id="IPR013088">
    <property type="entry name" value="Znf_NHR/GATA"/>
</dbReference>
<evidence type="ECO:0000256" key="1">
    <source>
        <dbReference type="ARBA" id="ARBA00004123"/>
    </source>
</evidence>
<keyword evidence="9" id="KW-0539">Nucleus</keyword>
<keyword evidence="8" id="KW-0675">Receptor</keyword>
<dbReference type="GO" id="GO:0006357">
    <property type="term" value="P:regulation of transcription by RNA polymerase II"/>
    <property type="evidence" value="ECO:0007669"/>
    <property type="project" value="UniProtKB-ARBA"/>
</dbReference>
<dbReference type="FunFam" id="3.30.50.10:FF:000006">
    <property type="entry name" value="Nuclear receptor subfamily 5 group A member"/>
    <property type="match status" value="1"/>
</dbReference>
<dbReference type="PROSITE" id="PS00031">
    <property type="entry name" value="NUCLEAR_REC_DBD_1"/>
    <property type="match status" value="1"/>
</dbReference>
<dbReference type="InterPro" id="IPR001628">
    <property type="entry name" value="Znf_hrmn_rcpt"/>
</dbReference>
<dbReference type="PROSITE" id="PS51843">
    <property type="entry name" value="NR_LBD"/>
    <property type="match status" value="1"/>
</dbReference>
<dbReference type="Gene3D" id="1.10.565.10">
    <property type="entry name" value="Retinoid X Receptor"/>
    <property type="match status" value="1"/>
</dbReference>
<feature type="domain" description="Nuclear receptor" evidence="10">
    <location>
        <begin position="7"/>
        <end position="82"/>
    </location>
</feature>
<evidence type="ECO:0000259" key="10">
    <source>
        <dbReference type="PROSITE" id="PS51030"/>
    </source>
</evidence>
<dbReference type="InterPro" id="IPR035500">
    <property type="entry name" value="NHR-like_dom_sf"/>
</dbReference>
<dbReference type="STRING" id="70415.A0A5S6QYQ9"/>
<keyword evidence="6" id="KW-0238">DNA-binding</keyword>
<evidence type="ECO:0000259" key="11">
    <source>
        <dbReference type="PROSITE" id="PS51843"/>
    </source>
</evidence>
<dbReference type="Pfam" id="PF00105">
    <property type="entry name" value="zf-C4"/>
    <property type="match status" value="1"/>
</dbReference>
<protein>
    <submittedName>
        <fullName evidence="13">Nuclear receptor domain-containing protein</fullName>
    </submittedName>
</protein>
<dbReference type="WBParaSite" id="TMUE_3000012521.1">
    <property type="protein sequence ID" value="TMUE_3000012521.1"/>
    <property type="gene ID" value="WBGene00285379"/>
</dbReference>
<keyword evidence="5" id="KW-0805">Transcription regulation</keyword>
<proteinExistence type="predicted"/>
<keyword evidence="7" id="KW-0804">Transcription</keyword>
<reference evidence="13" key="3">
    <citation type="submission" date="2019-12" db="UniProtKB">
        <authorList>
            <consortium name="WormBaseParasite"/>
        </authorList>
    </citation>
    <scope>IDENTIFICATION</scope>
</reference>
<evidence type="ECO:0000256" key="3">
    <source>
        <dbReference type="ARBA" id="ARBA00022771"/>
    </source>
</evidence>
<organism evidence="12 13">
    <name type="scientific">Trichuris muris</name>
    <name type="common">Mouse whipworm</name>
    <dbReference type="NCBI Taxonomy" id="70415"/>
    <lineage>
        <taxon>Eukaryota</taxon>
        <taxon>Metazoa</taxon>
        <taxon>Ecdysozoa</taxon>
        <taxon>Nematoda</taxon>
        <taxon>Enoplea</taxon>
        <taxon>Dorylaimia</taxon>
        <taxon>Trichinellida</taxon>
        <taxon>Trichuridae</taxon>
        <taxon>Trichuris</taxon>
    </lineage>
</organism>
<keyword evidence="12" id="KW-1185">Reference proteome</keyword>
<keyword evidence="3" id="KW-0863">Zinc-finger</keyword>
<dbReference type="SUPFAM" id="SSF57716">
    <property type="entry name" value="Glucocorticoid receptor-like (DNA-binding domain)"/>
    <property type="match status" value="1"/>
</dbReference>
<dbReference type="SMART" id="SM00399">
    <property type="entry name" value="ZnF_C4"/>
    <property type="match status" value="1"/>
</dbReference>
<evidence type="ECO:0000313" key="13">
    <source>
        <dbReference type="WBParaSite" id="TMUE_3000012521.1"/>
    </source>
</evidence>
<dbReference type="GO" id="GO:0005634">
    <property type="term" value="C:nucleus"/>
    <property type="evidence" value="ECO:0007669"/>
    <property type="project" value="UniProtKB-SubCell"/>
</dbReference>